<evidence type="ECO:0000256" key="2">
    <source>
        <dbReference type="ARBA" id="ARBA00004123"/>
    </source>
</evidence>
<accession>A0A7M7NRY6</accession>
<evidence type="ECO:0000256" key="3">
    <source>
        <dbReference type="ARBA" id="ARBA00005313"/>
    </source>
</evidence>
<dbReference type="Gene3D" id="1.10.8.10">
    <property type="entry name" value="DNA helicase RuvA subunit, C-terminal domain"/>
    <property type="match status" value="1"/>
</dbReference>
<dbReference type="CTD" id="146956"/>
<dbReference type="SMART" id="SM00891">
    <property type="entry name" value="ERCC4"/>
    <property type="match status" value="1"/>
</dbReference>
<keyword evidence="11" id="KW-0234">DNA repair</keyword>
<dbReference type="InterPro" id="IPR006166">
    <property type="entry name" value="ERCC4_domain"/>
</dbReference>
<keyword evidence="17" id="KW-1185">Reference proteome</keyword>
<evidence type="ECO:0000256" key="12">
    <source>
        <dbReference type="ARBA" id="ARBA00023242"/>
    </source>
</evidence>
<protein>
    <recommendedName>
        <fullName evidence="15">CUE domain-containing protein</fullName>
    </recommendedName>
</protein>
<dbReference type="InterPro" id="IPR042530">
    <property type="entry name" value="EME1/EME2_C"/>
</dbReference>
<evidence type="ECO:0000256" key="8">
    <source>
        <dbReference type="ARBA" id="ARBA00022801"/>
    </source>
</evidence>
<evidence type="ECO:0000313" key="17">
    <source>
        <dbReference type="Proteomes" id="UP000007110"/>
    </source>
</evidence>
<dbReference type="GO" id="GO:0043130">
    <property type="term" value="F:ubiquitin binding"/>
    <property type="evidence" value="ECO:0007669"/>
    <property type="project" value="InterPro"/>
</dbReference>
<feature type="compositionally biased region" description="Basic and acidic residues" evidence="14">
    <location>
        <begin position="174"/>
        <end position="191"/>
    </location>
</feature>
<dbReference type="PANTHER" id="PTHR21077:SF5">
    <property type="entry name" value="CROSSOVER JUNCTION ENDONUCLEASE MMS4"/>
    <property type="match status" value="1"/>
</dbReference>
<keyword evidence="6" id="KW-0255">Endonuclease</keyword>
<reference evidence="17" key="1">
    <citation type="submission" date="2015-02" db="EMBL/GenBank/DDBJ databases">
        <title>Genome sequencing for Strongylocentrotus purpuratus.</title>
        <authorList>
            <person name="Murali S."/>
            <person name="Liu Y."/>
            <person name="Vee V."/>
            <person name="English A."/>
            <person name="Wang M."/>
            <person name="Skinner E."/>
            <person name="Han Y."/>
            <person name="Muzny D.M."/>
            <person name="Worley K.C."/>
            <person name="Gibbs R.A."/>
        </authorList>
    </citation>
    <scope>NUCLEOTIDE SEQUENCE</scope>
</reference>
<keyword evidence="8" id="KW-0378">Hydrolase</keyword>
<feature type="compositionally biased region" description="Basic and acidic residues" evidence="14">
    <location>
        <begin position="90"/>
        <end position="105"/>
    </location>
</feature>
<dbReference type="GO" id="GO:0004519">
    <property type="term" value="F:endonuclease activity"/>
    <property type="evidence" value="ECO:0007669"/>
    <property type="project" value="UniProtKB-KW"/>
</dbReference>
<dbReference type="Gene3D" id="1.10.150.670">
    <property type="entry name" value="Crossover junction endonuclease EME1, DNA-binding domain"/>
    <property type="match status" value="1"/>
</dbReference>
<evidence type="ECO:0000256" key="4">
    <source>
        <dbReference type="ARBA" id="ARBA00022722"/>
    </source>
</evidence>
<dbReference type="PANTHER" id="PTHR21077">
    <property type="entry name" value="EME1 PROTEIN"/>
    <property type="match status" value="1"/>
</dbReference>
<organism evidence="16 17">
    <name type="scientific">Strongylocentrotus purpuratus</name>
    <name type="common">Purple sea urchin</name>
    <dbReference type="NCBI Taxonomy" id="7668"/>
    <lineage>
        <taxon>Eukaryota</taxon>
        <taxon>Metazoa</taxon>
        <taxon>Echinodermata</taxon>
        <taxon>Eleutherozoa</taxon>
        <taxon>Echinozoa</taxon>
        <taxon>Echinoidea</taxon>
        <taxon>Euechinoidea</taxon>
        <taxon>Echinacea</taxon>
        <taxon>Camarodonta</taxon>
        <taxon>Echinidea</taxon>
        <taxon>Strongylocentrotidae</taxon>
        <taxon>Strongylocentrotus</taxon>
    </lineage>
</organism>
<keyword evidence="5" id="KW-0479">Metal-binding</keyword>
<comment type="cofactor">
    <cofactor evidence="1">
        <name>Mg(2+)</name>
        <dbReference type="ChEBI" id="CHEBI:18420"/>
    </cofactor>
</comment>
<evidence type="ECO:0000256" key="7">
    <source>
        <dbReference type="ARBA" id="ARBA00022763"/>
    </source>
</evidence>
<comment type="subcellular location">
    <subcellularLocation>
        <location evidence="2">Nucleus</location>
    </subcellularLocation>
</comment>
<feature type="compositionally biased region" description="Basic and acidic residues" evidence="14">
    <location>
        <begin position="289"/>
        <end position="300"/>
    </location>
</feature>
<evidence type="ECO:0000256" key="5">
    <source>
        <dbReference type="ARBA" id="ARBA00022723"/>
    </source>
</evidence>
<dbReference type="RefSeq" id="XP_030840232.1">
    <property type="nucleotide sequence ID" value="XM_030984372.1"/>
</dbReference>
<evidence type="ECO:0000256" key="1">
    <source>
        <dbReference type="ARBA" id="ARBA00001946"/>
    </source>
</evidence>
<dbReference type="EnsemblMetazoa" id="XM_030984372">
    <property type="protein sequence ID" value="XP_030840232"/>
    <property type="gene ID" value="LOC100889179"/>
</dbReference>
<keyword evidence="7" id="KW-0227">DNA damage</keyword>
<evidence type="ECO:0000313" key="16">
    <source>
        <dbReference type="EnsemblMetazoa" id="XP_030840232"/>
    </source>
</evidence>
<dbReference type="CDD" id="cd14376">
    <property type="entry name" value="CUE_AUP1_AMFR_like"/>
    <property type="match status" value="1"/>
</dbReference>
<dbReference type="KEGG" id="spu:100889179"/>
<keyword evidence="13" id="KW-0469">Meiosis</keyword>
<dbReference type="OrthoDB" id="343092at2759"/>
<evidence type="ECO:0000256" key="10">
    <source>
        <dbReference type="ARBA" id="ARBA00023172"/>
    </source>
</evidence>
<dbReference type="GO" id="GO:0046872">
    <property type="term" value="F:metal ion binding"/>
    <property type="evidence" value="ECO:0007669"/>
    <property type="project" value="UniProtKB-KW"/>
</dbReference>
<dbReference type="GO" id="GO:0031297">
    <property type="term" value="P:replication fork processing"/>
    <property type="evidence" value="ECO:0000318"/>
    <property type="project" value="GO_Central"/>
</dbReference>
<feature type="compositionally biased region" description="Low complexity" evidence="14">
    <location>
        <begin position="350"/>
        <end position="364"/>
    </location>
</feature>
<evidence type="ECO:0000256" key="13">
    <source>
        <dbReference type="ARBA" id="ARBA00023254"/>
    </source>
</evidence>
<dbReference type="GO" id="GO:0005634">
    <property type="term" value="C:nucleus"/>
    <property type="evidence" value="ECO:0007669"/>
    <property type="project" value="UniProtKB-SubCell"/>
</dbReference>
<dbReference type="InterPro" id="IPR033310">
    <property type="entry name" value="Mms4/EME1/EME2"/>
</dbReference>
<dbReference type="OMA" id="CPHVSAD"/>
<comment type="similarity">
    <text evidence="3">Belongs to the EME1/MMS4 family.</text>
</comment>
<feature type="compositionally biased region" description="Basic residues" evidence="14">
    <location>
        <begin position="106"/>
        <end position="118"/>
    </location>
</feature>
<feature type="compositionally biased region" description="Basic and acidic residues" evidence="14">
    <location>
        <begin position="382"/>
        <end position="421"/>
    </location>
</feature>
<name>A0A7M7NRY6_STRPU</name>
<dbReference type="Proteomes" id="UP000007110">
    <property type="component" value="Unassembled WGS sequence"/>
</dbReference>
<evidence type="ECO:0000256" key="11">
    <source>
        <dbReference type="ARBA" id="ARBA00023204"/>
    </source>
</evidence>
<feature type="compositionally biased region" description="Polar residues" evidence="14">
    <location>
        <begin position="75"/>
        <end position="89"/>
    </location>
</feature>
<dbReference type="PROSITE" id="PS51140">
    <property type="entry name" value="CUE"/>
    <property type="match status" value="1"/>
</dbReference>
<dbReference type="InterPro" id="IPR003892">
    <property type="entry name" value="CUE"/>
</dbReference>
<keyword evidence="4" id="KW-0540">Nuclease</keyword>
<feature type="compositionally biased region" description="Low complexity" evidence="14">
    <location>
        <begin position="269"/>
        <end position="288"/>
    </location>
</feature>
<evidence type="ECO:0000256" key="9">
    <source>
        <dbReference type="ARBA" id="ARBA00022842"/>
    </source>
</evidence>
<proteinExistence type="inferred from homology"/>
<feature type="region of interest" description="Disordered" evidence="14">
    <location>
        <begin position="66"/>
        <end position="226"/>
    </location>
</feature>
<dbReference type="FunCoup" id="A0A7M7NRY6">
    <property type="interactions" value="452"/>
</dbReference>
<dbReference type="FunFam" id="1.10.150.670:FF:000002">
    <property type="entry name" value="Crossover junction endonuclease EME1"/>
    <property type="match status" value="1"/>
</dbReference>
<dbReference type="GO" id="GO:0016787">
    <property type="term" value="F:hydrolase activity"/>
    <property type="evidence" value="ECO:0007669"/>
    <property type="project" value="UniProtKB-KW"/>
</dbReference>
<dbReference type="AlphaFoldDB" id="A0A7M7NRY6"/>
<dbReference type="Pfam" id="PF02732">
    <property type="entry name" value="ERCC4"/>
    <property type="match status" value="1"/>
</dbReference>
<evidence type="ECO:0000256" key="14">
    <source>
        <dbReference type="SAM" id="MobiDB-lite"/>
    </source>
</evidence>
<feature type="domain" description="CUE" evidence="15">
    <location>
        <begin position="1"/>
        <end position="42"/>
    </location>
</feature>
<evidence type="ECO:0000256" key="6">
    <source>
        <dbReference type="ARBA" id="ARBA00022759"/>
    </source>
</evidence>
<keyword evidence="10" id="KW-0233">DNA recombination</keyword>
<evidence type="ECO:0000259" key="15">
    <source>
        <dbReference type="PROSITE" id="PS51140"/>
    </source>
</evidence>
<dbReference type="GO" id="GO:0000712">
    <property type="term" value="P:resolution of meiotic recombination intermediates"/>
    <property type="evidence" value="ECO:0000318"/>
    <property type="project" value="GO_Central"/>
</dbReference>
<dbReference type="GO" id="GO:0031573">
    <property type="term" value="P:mitotic intra-S DNA damage checkpoint signaling"/>
    <property type="evidence" value="ECO:0000318"/>
    <property type="project" value="GO_Central"/>
</dbReference>
<feature type="region of interest" description="Disordered" evidence="14">
    <location>
        <begin position="265"/>
        <end position="421"/>
    </location>
</feature>
<dbReference type="GO" id="GO:0006302">
    <property type="term" value="P:double-strand break repair"/>
    <property type="evidence" value="ECO:0000318"/>
    <property type="project" value="GO_Central"/>
</dbReference>
<dbReference type="Gene3D" id="3.40.50.10130">
    <property type="match status" value="1"/>
</dbReference>
<sequence length="764" mass="85753">MDSLVQQVLIVCPHVSADDARRDLIYTKDPQTTINRIFDGNFLIGIPTDQPGDRSPVPVPPVRHIPTKKPVPSASAGSLSDNFGSNGSERSCDTHFSEDVRDSHQKKMAYKNTQRHQGRTSPFPATSSDLHDDSDDDEEFPSIFASRGPQATSRWEANVTSNLPKESGFIPGNNEREKHGTSKGSAHDTNAKKTMSSRVCHIDISSSDSDGDQSPDKVANPVKHKNQERVNVASIVHLDPESSSDEDDIIQLGLLRRLEDQKKKRFKAARSSSQESSQTLSTSSSKSSTAREREIHEKVKNAILGNGRSYDHAVSDSDGEPESMEMTDQSSSRYNSSSMPYTTETDSLDSQTVTSQESSSSLSSGHLKTKRTPEEIQAAKFKAMERKTEKERQRQERNKLQESKKQQKQREIDQRKTLRDAKRAEKPGECLKFMTVVLDHHVIEDPCGAQILAKLQTMGCKYVIEAQSIPSCIRWQRTVLDTDLLGQDLQLDSMTSIKQEPEAIIVLSPAEFVEMVYSYKCEQRGEYTPGLRTLCDHVKDIQRQLGGIMPTLVVQGMEKYFRAKKNVHQRQYRNAVLGVTGEEKGKGKKRKRKPEDIDVIVSRVDVEEALVDVQLKLTCNMRFVETSEQIADLVAMFTKAVAETPFKRKRDEAKFSFHVHVDWAGGVKVAKDGKGLLKVWRQQFQQFRNVSPEIASAIVAQYPAPRLLLRAYKNCPTEDAAKKLLQDIVVRRGEGVLTTSRRVGPELSRRVYHLFDSTNGDLVL</sequence>
<dbReference type="Pfam" id="PF21292">
    <property type="entry name" value="EME1-MUS81_C"/>
    <property type="match status" value="1"/>
</dbReference>
<dbReference type="InParanoid" id="A0A7M7NRY6"/>
<keyword evidence="9" id="KW-0460">Magnesium</keyword>
<reference evidence="16" key="2">
    <citation type="submission" date="2021-01" db="UniProtKB">
        <authorList>
            <consortium name="EnsemblMetazoa"/>
        </authorList>
    </citation>
    <scope>IDENTIFICATION</scope>
</reference>
<feature type="compositionally biased region" description="Polar residues" evidence="14">
    <location>
        <begin position="339"/>
        <end position="349"/>
    </location>
</feature>
<dbReference type="GO" id="GO:0003677">
    <property type="term" value="F:DNA binding"/>
    <property type="evidence" value="ECO:0007669"/>
    <property type="project" value="InterPro"/>
</dbReference>
<dbReference type="GeneID" id="100889179"/>
<feature type="compositionally biased region" description="Polar residues" evidence="14">
    <location>
        <begin position="149"/>
        <end position="164"/>
    </location>
</feature>
<keyword evidence="12" id="KW-0539">Nucleus</keyword>
<dbReference type="GO" id="GO:0048476">
    <property type="term" value="C:Holliday junction resolvase complex"/>
    <property type="evidence" value="ECO:0000318"/>
    <property type="project" value="GO_Central"/>
</dbReference>